<keyword evidence="2" id="KW-0560">Oxidoreductase</keyword>
<dbReference type="Gene3D" id="3.30.70.100">
    <property type="match status" value="1"/>
</dbReference>
<comment type="caution">
    <text evidence="2">The sequence shown here is derived from an EMBL/GenBank/DDBJ whole genome shotgun (WGS) entry which is preliminary data.</text>
</comment>
<name>A0ABV8VCV6_9NOCA</name>
<reference evidence="3" key="1">
    <citation type="journal article" date="2019" name="Int. J. Syst. Evol. Microbiol.">
        <title>The Global Catalogue of Microorganisms (GCM) 10K type strain sequencing project: providing services to taxonomists for standard genome sequencing and annotation.</title>
        <authorList>
            <consortium name="The Broad Institute Genomics Platform"/>
            <consortium name="The Broad Institute Genome Sequencing Center for Infectious Disease"/>
            <person name="Wu L."/>
            <person name="Ma J."/>
        </authorList>
    </citation>
    <scope>NUCLEOTIDE SEQUENCE [LARGE SCALE GENOMIC DNA]</scope>
    <source>
        <strain evidence="3">IBRC-M 10490</strain>
    </source>
</reference>
<dbReference type="GO" id="GO:0004497">
    <property type="term" value="F:monooxygenase activity"/>
    <property type="evidence" value="ECO:0007669"/>
    <property type="project" value="UniProtKB-KW"/>
</dbReference>
<dbReference type="EMBL" id="JBHSDL010000004">
    <property type="protein sequence ID" value="MFC4373148.1"/>
    <property type="molecule type" value="Genomic_DNA"/>
</dbReference>
<dbReference type="Proteomes" id="UP001595844">
    <property type="component" value="Unassembled WGS sequence"/>
</dbReference>
<dbReference type="PROSITE" id="PS51725">
    <property type="entry name" value="ABM"/>
    <property type="match status" value="1"/>
</dbReference>
<dbReference type="EC" id="1.14.-.-" evidence="2"/>
<dbReference type="InterPro" id="IPR011008">
    <property type="entry name" value="Dimeric_a/b-barrel"/>
</dbReference>
<protein>
    <submittedName>
        <fullName evidence="2">Antibiotic biosynthesis monooxygenase family protein</fullName>
        <ecNumber evidence="2">1.14.-.-</ecNumber>
    </submittedName>
</protein>
<feature type="domain" description="ABM" evidence="1">
    <location>
        <begin position="2"/>
        <end position="92"/>
    </location>
</feature>
<dbReference type="InterPro" id="IPR007138">
    <property type="entry name" value="ABM_dom"/>
</dbReference>
<gene>
    <name evidence="2" type="ORF">ACFO5K_03455</name>
</gene>
<sequence length="115" mass="12791">MIIEHALLPVRPDRTVAFEAAFAEAYPIIAAMPGFGGLSLSRCLERDGTYLLLVRWEQLRDHTEGFRGSPEYQRWRSLLHHFYEPFPVVEHFAPVAGDDVFSAVAPVAAGPAAPE</sequence>
<dbReference type="SUPFAM" id="SSF54909">
    <property type="entry name" value="Dimeric alpha+beta barrel"/>
    <property type="match status" value="1"/>
</dbReference>
<dbReference type="Pfam" id="PF03992">
    <property type="entry name" value="ABM"/>
    <property type="match status" value="1"/>
</dbReference>
<evidence type="ECO:0000313" key="3">
    <source>
        <dbReference type="Proteomes" id="UP001595844"/>
    </source>
</evidence>
<dbReference type="RefSeq" id="WP_378555668.1">
    <property type="nucleotide sequence ID" value="NZ_JBHSDL010000004.1"/>
</dbReference>
<accession>A0ABV8VCV6</accession>
<keyword evidence="3" id="KW-1185">Reference proteome</keyword>
<evidence type="ECO:0000313" key="2">
    <source>
        <dbReference type="EMBL" id="MFC4373148.1"/>
    </source>
</evidence>
<organism evidence="2 3">
    <name type="scientific">Nocardia halotolerans</name>
    <dbReference type="NCBI Taxonomy" id="1755878"/>
    <lineage>
        <taxon>Bacteria</taxon>
        <taxon>Bacillati</taxon>
        <taxon>Actinomycetota</taxon>
        <taxon>Actinomycetes</taxon>
        <taxon>Mycobacteriales</taxon>
        <taxon>Nocardiaceae</taxon>
        <taxon>Nocardia</taxon>
    </lineage>
</organism>
<evidence type="ECO:0000259" key="1">
    <source>
        <dbReference type="PROSITE" id="PS51725"/>
    </source>
</evidence>
<keyword evidence="2" id="KW-0503">Monooxygenase</keyword>
<proteinExistence type="predicted"/>